<gene>
    <name evidence="3" type="ORF">JTE90_024862</name>
</gene>
<evidence type="ECO:0000313" key="4">
    <source>
        <dbReference type="Proteomes" id="UP000827092"/>
    </source>
</evidence>
<keyword evidence="2" id="KW-1133">Transmembrane helix</keyword>
<dbReference type="Proteomes" id="UP000827092">
    <property type="component" value="Unassembled WGS sequence"/>
</dbReference>
<reference evidence="3 4" key="1">
    <citation type="journal article" date="2022" name="Nat. Ecol. Evol.">
        <title>A masculinizing supergene underlies an exaggerated male reproductive morph in a spider.</title>
        <authorList>
            <person name="Hendrickx F."/>
            <person name="De Corte Z."/>
            <person name="Sonet G."/>
            <person name="Van Belleghem S.M."/>
            <person name="Kostlbacher S."/>
            <person name="Vangestel C."/>
        </authorList>
    </citation>
    <scope>NUCLEOTIDE SEQUENCE [LARGE SCALE GENOMIC DNA]</scope>
    <source>
        <strain evidence="3">W744_W776</strain>
    </source>
</reference>
<keyword evidence="2" id="KW-0472">Membrane</keyword>
<name>A0AAV6V2M6_9ARAC</name>
<sequence>MNSSSSSLSSDWDVLSQNSVAGNSIDISLRREPLPLMERNGTKSRADDKICPPAVSGVDDINDALNSNQDHNTSSDIEVIEETLEDLIQSPVPTMKYSINSSLIADSPDSSIPPPVPVELGWTMLFRLFQRNLENSFQRLQEDFQLTRIILCLIIVFVSVYLASALNFYGAPSNDMKDQIEILKKENDYLKNQAVSSKTESEKLFLILEEQIKAMRSENQKISKSMQSLRKNMEEQSSEKYRESPNCFVNFFRCFSATLPKWPTTVPKWW</sequence>
<keyword evidence="1" id="KW-0175">Coiled coil</keyword>
<evidence type="ECO:0000256" key="2">
    <source>
        <dbReference type="SAM" id="Phobius"/>
    </source>
</evidence>
<accession>A0AAV6V2M6</accession>
<proteinExistence type="predicted"/>
<protein>
    <submittedName>
        <fullName evidence="3">Uncharacterized protein</fullName>
    </submittedName>
</protein>
<evidence type="ECO:0000313" key="3">
    <source>
        <dbReference type="EMBL" id="KAG8190729.1"/>
    </source>
</evidence>
<keyword evidence="4" id="KW-1185">Reference proteome</keyword>
<dbReference type="Gene3D" id="1.20.5.1700">
    <property type="match status" value="1"/>
</dbReference>
<dbReference type="AlphaFoldDB" id="A0AAV6V2M6"/>
<feature type="coiled-coil region" evidence="1">
    <location>
        <begin position="173"/>
        <end position="239"/>
    </location>
</feature>
<evidence type="ECO:0000256" key="1">
    <source>
        <dbReference type="SAM" id="Coils"/>
    </source>
</evidence>
<keyword evidence="2" id="KW-0812">Transmembrane</keyword>
<feature type="transmembrane region" description="Helical" evidence="2">
    <location>
        <begin position="149"/>
        <end position="169"/>
    </location>
</feature>
<dbReference type="EMBL" id="JAFNEN010000175">
    <property type="protein sequence ID" value="KAG8190729.1"/>
    <property type="molecule type" value="Genomic_DNA"/>
</dbReference>
<comment type="caution">
    <text evidence="3">The sequence shown here is derived from an EMBL/GenBank/DDBJ whole genome shotgun (WGS) entry which is preliminary data.</text>
</comment>
<organism evidence="3 4">
    <name type="scientific">Oedothorax gibbosus</name>
    <dbReference type="NCBI Taxonomy" id="931172"/>
    <lineage>
        <taxon>Eukaryota</taxon>
        <taxon>Metazoa</taxon>
        <taxon>Ecdysozoa</taxon>
        <taxon>Arthropoda</taxon>
        <taxon>Chelicerata</taxon>
        <taxon>Arachnida</taxon>
        <taxon>Araneae</taxon>
        <taxon>Araneomorphae</taxon>
        <taxon>Entelegynae</taxon>
        <taxon>Araneoidea</taxon>
        <taxon>Linyphiidae</taxon>
        <taxon>Erigoninae</taxon>
        <taxon>Oedothorax</taxon>
    </lineage>
</organism>